<comment type="caution">
    <text evidence="2">The sequence shown here is derived from an EMBL/GenBank/DDBJ whole genome shotgun (WGS) entry which is preliminary data.</text>
</comment>
<keyword evidence="3" id="KW-1185">Reference proteome</keyword>
<dbReference type="AlphaFoldDB" id="A0A8J5XCT7"/>
<evidence type="ECO:0000313" key="2">
    <source>
        <dbReference type="EMBL" id="KAG8458312.1"/>
    </source>
</evidence>
<proteinExistence type="predicted"/>
<organism evidence="2 3">
    <name type="scientific">Diacronema lutheri</name>
    <name type="common">Unicellular marine alga</name>
    <name type="synonym">Monochrysis lutheri</name>
    <dbReference type="NCBI Taxonomy" id="2081491"/>
    <lineage>
        <taxon>Eukaryota</taxon>
        <taxon>Haptista</taxon>
        <taxon>Haptophyta</taxon>
        <taxon>Pavlovophyceae</taxon>
        <taxon>Pavlovales</taxon>
        <taxon>Pavlovaceae</taxon>
        <taxon>Diacronema</taxon>
    </lineage>
</organism>
<protein>
    <submittedName>
        <fullName evidence="2">Uncharacterized protein</fullName>
    </submittedName>
</protein>
<sequence length="93" mass="9420">MRSSVGIGAARMATTTLVVLPVDVLTRICSLAGATHALCLQAGTGDELDGEAGAHSEGEEMEAEVEAETDSESVGAEAETEADLEGEEASAKL</sequence>
<gene>
    <name evidence="2" type="ORF">KFE25_005159</name>
</gene>
<feature type="region of interest" description="Disordered" evidence="1">
    <location>
        <begin position="45"/>
        <end position="93"/>
    </location>
</feature>
<dbReference type="EMBL" id="JAGTXO010000054">
    <property type="protein sequence ID" value="KAG8458312.1"/>
    <property type="molecule type" value="Genomic_DNA"/>
</dbReference>
<feature type="compositionally biased region" description="Acidic residues" evidence="1">
    <location>
        <begin position="59"/>
        <end position="71"/>
    </location>
</feature>
<evidence type="ECO:0000256" key="1">
    <source>
        <dbReference type="SAM" id="MobiDB-lite"/>
    </source>
</evidence>
<name>A0A8J5XCT7_DIALT</name>
<accession>A0A8J5XCT7</accession>
<reference evidence="2" key="1">
    <citation type="submission" date="2021-05" db="EMBL/GenBank/DDBJ databases">
        <title>The genome of the haptophyte Pavlova lutheri (Diacronema luteri, Pavlovales) - a model for lipid biosynthesis in eukaryotic algae.</title>
        <authorList>
            <person name="Hulatt C.J."/>
            <person name="Posewitz M.C."/>
        </authorList>
    </citation>
    <scope>NUCLEOTIDE SEQUENCE</scope>
    <source>
        <strain evidence="2">NIVA-4/92</strain>
    </source>
</reference>
<feature type="compositionally biased region" description="Acidic residues" evidence="1">
    <location>
        <begin position="78"/>
        <end position="93"/>
    </location>
</feature>
<evidence type="ECO:0000313" key="3">
    <source>
        <dbReference type="Proteomes" id="UP000751190"/>
    </source>
</evidence>
<dbReference type="Proteomes" id="UP000751190">
    <property type="component" value="Unassembled WGS sequence"/>
</dbReference>